<reference evidence="2 3" key="1">
    <citation type="submission" date="2016-08" db="EMBL/GenBank/DDBJ databases">
        <title>Analysis of Carbohydrate Active Enzymes in Thermogemmatispora T81 Reveals Carbohydrate Degradation Ability.</title>
        <authorList>
            <person name="Tomazini A."/>
            <person name="Lal S."/>
            <person name="Stott M."/>
            <person name="Henrissat B."/>
            <person name="Polikarpov I."/>
            <person name="Sparling R."/>
            <person name="Levin D.B."/>
        </authorList>
    </citation>
    <scope>NUCLEOTIDE SEQUENCE [LARGE SCALE GENOMIC DNA]</scope>
    <source>
        <strain evidence="2 3">T81</strain>
    </source>
</reference>
<dbReference type="AlphaFoldDB" id="A0A328VGP2"/>
<gene>
    <name evidence="2" type="ORF">A4R35_06975</name>
</gene>
<sequence>MSGGLGPVSSGQLSAGQLILDEVGEKEGTHEHEGGRWAMHWGRAQEAALAGSHLSRPTAGQDGGPDRQHRRLSTVPFFCLLLATGAARRRGEAGGQGR</sequence>
<name>A0A328VGP2_9CHLR</name>
<evidence type="ECO:0000313" key="3">
    <source>
        <dbReference type="Proteomes" id="UP000248706"/>
    </source>
</evidence>
<evidence type="ECO:0000313" key="2">
    <source>
        <dbReference type="EMBL" id="RAQ95272.1"/>
    </source>
</evidence>
<protein>
    <submittedName>
        <fullName evidence="2">Uncharacterized protein</fullName>
    </submittedName>
</protein>
<evidence type="ECO:0000256" key="1">
    <source>
        <dbReference type="SAM" id="MobiDB-lite"/>
    </source>
</evidence>
<feature type="region of interest" description="Disordered" evidence="1">
    <location>
        <begin position="48"/>
        <end position="70"/>
    </location>
</feature>
<feature type="compositionally biased region" description="Basic and acidic residues" evidence="1">
    <location>
        <begin position="23"/>
        <end position="33"/>
    </location>
</feature>
<keyword evidence="3" id="KW-1185">Reference proteome</keyword>
<accession>A0A328VGP2</accession>
<dbReference type="EMBL" id="MCIF01000002">
    <property type="protein sequence ID" value="RAQ95272.1"/>
    <property type="molecule type" value="Genomic_DNA"/>
</dbReference>
<dbReference type="Proteomes" id="UP000248706">
    <property type="component" value="Unassembled WGS sequence"/>
</dbReference>
<organism evidence="2 3">
    <name type="scientific">Thermogemmatispora tikiterensis</name>
    <dbReference type="NCBI Taxonomy" id="1825093"/>
    <lineage>
        <taxon>Bacteria</taxon>
        <taxon>Bacillati</taxon>
        <taxon>Chloroflexota</taxon>
        <taxon>Ktedonobacteria</taxon>
        <taxon>Thermogemmatisporales</taxon>
        <taxon>Thermogemmatisporaceae</taxon>
        <taxon>Thermogemmatispora</taxon>
    </lineage>
</organism>
<comment type="caution">
    <text evidence="2">The sequence shown here is derived from an EMBL/GenBank/DDBJ whole genome shotgun (WGS) entry which is preliminary data.</text>
</comment>
<proteinExistence type="predicted"/>
<feature type="region of interest" description="Disordered" evidence="1">
    <location>
        <begin position="1"/>
        <end position="33"/>
    </location>
</feature>